<evidence type="ECO:0000256" key="5">
    <source>
        <dbReference type="ARBA" id="ARBA00022771"/>
    </source>
</evidence>
<comment type="subcellular location">
    <subcellularLocation>
        <location evidence="1 14">Nucleus</location>
    </subcellularLocation>
</comment>
<feature type="region of interest" description="Disordered" evidence="15">
    <location>
        <begin position="80"/>
        <end position="112"/>
    </location>
</feature>
<evidence type="ECO:0000256" key="2">
    <source>
        <dbReference type="ARBA" id="ARBA00005413"/>
    </source>
</evidence>
<keyword evidence="12 14" id="KW-0675">Receptor</keyword>
<organism evidence="18 19">
    <name type="scientific">Branchiostoma floridae</name>
    <name type="common">Florida lancelet</name>
    <name type="synonym">Amphioxus</name>
    <dbReference type="NCBI Taxonomy" id="7739"/>
    <lineage>
        <taxon>Eukaryota</taxon>
        <taxon>Metazoa</taxon>
        <taxon>Chordata</taxon>
        <taxon>Cephalochordata</taxon>
        <taxon>Leptocardii</taxon>
        <taxon>Amphioxiformes</taxon>
        <taxon>Branchiostomatidae</taxon>
        <taxon>Branchiostoma</taxon>
    </lineage>
</organism>
<dbReference type="RefSeq" id="XP_035691391.1">
    <property type="nucleotide sequence ID" value="XM_035835498.1"/>
</dbReference>
<keyword evidence="4" id="KW-0479">Metal-binding</keyword>
<keyword evidence="5" id="KW-0863">Zinc-finger</keyword>
<dbReference type="Pfam" id="PF00105">
    <property type="entry name" value="zf-C4"/>
    <property type="match status" value="1"/>
</dbReference>
<reference evidence="19" key="2">
    <citation type="submission" date="2025-08" db="UniProtKB">
        <authorList>
            <consortium name="RefSeq"/>
        </authorList>
    </citation>
    <scope>IDENTIFICATION</scope>
    <source>
        <strain evidence="19">S238N-H82</strain>
        <tissue evidence="19">Testes</tissue>
    </source>
</reference>
<dbReference type="SMART" id="SM00399">
    <property type="entry name" value="ZnF_C4"/>
    <property type="match status" value="1"/>
</dbReference>
<dbReference type="Gene3D" id="1.10.565.10">
    <property type="entry name" value="Retinoid X Receptor"/>
    <property type="match status" value="1"/>
</dbReference>
<dbReference type="PIRSF" id="PIRSF002527">
    <property type="entry name" value="ER-like_NR"/>
    <property type="match status" value="1"/>
</dbReference>
<dbReference type="OMA" id="CKGGRQE"/>
<dbReference type="SUPFAM" id="SSF57716">
    <property type="entry name" value="Glucocorticoid receptor-like (DNA-binding domain)"/>
    <property type="match status" value="1"/>
</dbReference>
<dbReference type="GO" id="GO:0008270">
    <property type="term" value="F:zinc ion binding"/>
    <property type="evidence" value="ECO:0007669"/>
    <property type="project" value="UniProtKB-KW"/>
</dbReference>
<dbReference type="InterPro" id="IPR050200">
    <property type="entry name" value="Nuclear_hormone_rcpt_NR3"/>
</dbReference>
<evidence type="ECO:0000313" key="18">
    <source>
        <dbReference type="Proteomes" id="UP000001554"/>
    </source>
</evidence>
<keyword evidence="11 14" id="KW-0804">Transcription</keyword>
<feature type="region of interest" description="Disordered" evidence="15">
    <location>
        <begin position="229"/>
        <end position="264"/>
    </location>
</feature>
<dbReference type="InterPro" id="IPR013088">
    <property type="entry name" value="Znf_NHR/GATA"/>
</dbReference>
<dbReference type="Gene3D" id="3.30.50.10">
    <property type="entry name" value="Erythroid Transcription Factor GATA-1, subunit A"/>
    <property type="match status" value="1"/>
</dbReference>
<proteinExistence type="inferred from homology"/>
<protein>
    <submittedName>
        <fullName evidence="19">Estrogen-related receptor gamma-like isoform X1</fullName>
    </submittedName>
</protein>
<evidence type="ECO:0000256" key="6">
    <source>
        <dbReference type="ARBA" id="ARBA00022833"/>
    </source>
</evidence>
<evidence type="ECO:0000256" key="4">
    <source>
        <dbReference type="ARBA" id="ARBA00022723"/>
    </source>
</evidence>
<dbReference type="InterPro" id="IPR035500">
    <property type="entry name" value="NHR-like_dom_sf"/>
</dbReference>
<dbReference type="FunFam" id="3.30.50.10:FF:000139">
    <property type="entry name" value="Estrogen receptor beta a variant b"/>
    <property type="match status" value="1"/>
</dbReference>
<dbReference type="PRINTS" id="PR00398">
    <property type="entry name" value="STRDHORMONER"/>
</dbReference>
<dbReference type="InterPro" id="IPR001628">
    <property type="entry name" value="Znf_hrmn_rcpt"/>
</dbReference>
<dbReference type="InterPro" id="IPR001723">
    <property type="entry name" value="Nuclear_hrmn_rcpt"/>
</dbReference>
<keyword evidence="10" id="KW-0238">DNA-binding</keyword>
<evidence type="ECO:0000256" key="15">
    <source>
        <dbReference type="SAM" id="MobiDB-lite"/>
    </source>
</evidence>
<keyword evidence="18" id="KW-1185">Reference proteome</keyword>
<evidence type="ECO:0000256" key="8">
    <source>
        <dbReference type="ARBA" id="ARBA00023015"/>
    </source>
</evidence>
<evidence type="ECO:0000256" key="13">
    <source>
        <dbReference type="ARBA" id="ARBA00023242"/>
    </source>
</evidence>
<dbReference type="Pfam" id="PF00104">
    <property type="entry name" value="Hormone_recep"/>
    <property type="match status" value="1"/>
</dbReference>
<dbReference type="Proteomes" id="UP000001554">
    <property type="component" value="Chromosome 1"/>
</dbReference>
<keyword evidence="8 14" id="KW-0805">Transcription regulation</keyword>
<evidence type="ECO:0000256" key="11">
    <source>
        <dbReference type="ARBA" id="ARBA00023163"/>
    </source>
</evidence>
<dbReference type="PRINTS" id="PR00047">
    <property type="entry name" value="STROIDFINGER"/>
</dbReference>
<dbReference type="PANTHER" id="PTHR48092">
    <property type="entry name" value="KNIRPS-RELATED PROTEIN-RELATED"/>
    <property type="match status" value="1"/>
</dbReference>
<evidence type="ECO:0000256" key="1">
    <source>
        <dbReference type="ARBA" id="ARBA00004123"/>
    </source>
</evidence>
<keyword evidence="3" id="KW-0754">Steroid-binding</keyword>
<dbReference type="KEGG" id="bfo:118426226"/>
<feature type="domain" description="NR LBD" evidence="17">
    <location>
        <begin position="299"/>
        <end position="523"/>
    </location>
</feature>
<evidence type="ECO:0000256" key="7">
    <source>
        <dbReference type="ARBA" id="ARBA00022990"/>
    </source>
</evidence>
<keyword evidence="7" id="KW-0007">Acetylation</keyword>
<dbReference type="GO" id="GO:0006357">
    <property type="term" value="P:regulation of transcription by RNA polymerase II"/>
    <property type="evidence" value="ECO:0000318"/>
    <property type="project" value="GO_Central"/>
</dbReference>
<dbReference type="InterPro" id="IPR024178">
    <property type="entry name" value="Est_rcpt/est-rel_rcp"/>
</dbReference>
<keyword evidence="13 14" id="KW-0539">Nucleus</keyword>
<dbReference type="GO" id="GO:0005634">
    <property type="term" value="C:nucleus"/>
    <property type="evidence" value="ECO:0000318"/>
    <property type="project" value="GO_Central"/>
</dbReference>
<dbReference type="OrthoDB" id="5799427at2759"/>
<dbReference type="CDD" id="cd07170">
    <property type="entry name" value="NR_DBD_ERR"/>
    <property type="match status" value="1"/>
</dbReference>
<evidence type="ECO:0000313" key="19">
    <source>
        <dbReference type="RefSeq" id="XP_035691391.1"/>
    </source>
</evidence>
<dbReference type="SMART" id="SM00430">
    <property type="entry name" value="HOLI"/>
    <property type="match status" value="1"/>
</dbReference>
<dbReference type="GO" id="GO:0034056">
    <property type="term" value="F:estrogen response element binding"/>
    <property type="evidence" value="ECO:0000318"/>
    <property type="project" value="GO_Central"/>
</dbReference>
<evidence type="ECO:0000256" key="10">
    <source>
        <dbReference type="ARBA" id="ARBA00023125"/>
    </source>
</evidence>
<evidence type="ECO:0000256" key="3">
    <source>
        <dbReference type="ARBA" id="ARBA00022665"/>
    </source>
</evidence>
<dbReference type="InterPro" id="IPR027289">
    <property type="entry name" value="Oest-rel_rcp"/>
</dbReference>
<reference evidence="18" key="1">
    <citation type="journal article" date="2020" name="Nat. Ecol. Evol.">
        <title>Deeply conserved synteny resolves early events in vertebrate evolution.</title>
        <authorList>
            <person name="Simakov O."/>
            <person name="Marletaz F."/>
            <person name="Yue J.X."/>
            <person name="O'Connell B."/>
            <person name="Jenkins J."/>
            <person name="Brandt A."/>
            <person name="Calef R."/>
            <person name="Tung C.H."/>
            <person name="Huang T.K."/>
            <person name="Schmutz J."/>
            <person name="Satoh N."/>
            <person name="Yu J.K."/>
            <person name="Putnam N.H."/>
            <person name="Green R.E."/>
            <person name="Rokhsar D.S."/>
        </authorList>
    </citation>
    <scope>NUCLEOTIDE SEQUENCE [LARGE SCALE GENOMIC DNA]</scope>
    <source>
        <strain evidence="18">S238N-H82</strain>
    </source>
</reference>
<evidence type="ECO:0000259" key="17">
    <source>
        <dbReference type="PROSITE" id="PS51843"/>
    </source>
</evidence>
<dbReference type="CDD" id="cd06946">
    <property type="entry name" value="NR_LBD_ERR"/>
    <property type="match status" value="1"/>
</dbReference>
<evidence type="ECO:0000259" key="16">
    <source>
        <dbReference type="PROSITE" id="PS51030"/>
    </source>
</evidence>
<dbReference type="AlphaFoldDB" id="A0A9J7LYJ2"/>
<dbReference type="SUPFAM" id="SSF48508">
    <property type="entry name" value="Nuclear receptor ligand-binding domain"/>
    <property type="match status" value="1"/>
</dbReference>
<gene>
    <name evidence="19" type="primary">LOC118426226</name>
</gene>
<dbReference type="GO" id="GO:0004879">
    <property type="term" value="F:nuclear receptor activity"/>
    <property type="evidence" value="ECO:0000318"/>
    <property type="project" value="GO_Central"/>
</dbReference>
<dbReference type="PIRSF" id="PIRSF500939">
    <property type="entry name" value="ERR1-2-3"/>
    <property type="match status" value="1"/>
</dbReference>
<name>A0A9J7LYJ2_BRAFL</name>
<comment type="similarity">
    <text evidence="2 14">Belongs to the nuclear hormone receptor family. NR3 subfamily.</text>
</comment>
<evidence type="ECO:0000256" key="14">
    <source>
        <dbReference type="PIRNR" id="PIRNR002527"/>
    </source>
</evidence>
<dbReference type="PROSITE" id="PS51843">
    <property type="entry name" value="NR_LBD"/>
    <property type="match status" value="1"/>
</dbReference>
<dbReference type="GO" id="GO:0005496">
    <property type="term" value="F:steroid binding"/>
    <property type="evidence" value="ECO:0007669"/>
    <property type="project" value="UniProtKB-KW"/>
</dbReference>
<evidence type="ECO:0000256" key="9">
    <source>
        <dbReference type="ARBA" id="ARBA00023121"/>
    </source>
</evidence>
<dbReference type="PROSITE" id="PS51030">
    <property type="entry name" value="NUCLEAR_REC_DBD_2"/>
    <property type="match status" value="1"/>
</dbReference>
<keyword evidence="6" id="KW-0862">Zinc</keyword>
<dbReference type="GO" id="GO:0003707">
    <property type="term" value="F:nuclear steroid receptor activity"/>
    <property type="evidence" value="ECO:0007669"/>
    <property type="project" value="InterPro"/>
</dbReference>
<feature type="domain" description="Nuclear receptor" evidence="16">
    <location>
        <begin position="137"/>
        <end position="212"/>
    </location>
</feature>
<dbReference type="FunFam" id="1.10.565.10:FF:000009">
    <property type="entry name" value="estrogen-related receptor gamma isoform X1"/>
    <property type="match status" value="1"/>
</dbReference>
<accession>A0A9J7LYJ2</accession>
<sequence>MKSNTVDLRSLEPVLLCDQGSVRKGNDRLQWTMTSQQDLYIDSTAVKKEPLSPAHNGMLTSDIVSATTEAHHNYARTVIPNGTDYHHQENGHHMQNGHNSSDEENRYDSNSSSEILTNGAAEDRMMKCEYMLHSLPKRLCLVCGDVASGFHYGVASCEACKAFFKRTIQGNIEYSCPATNECEITKRRRKSCQACRFTKCLKVGMLKEALRIKPRPQLEGVRLDRVRGGRQKYKRKIDADPSSYVQQAPALKKPSNGPGRTRHVHNSVPKKFVLAGGGTKTKRQVVTCPTNSHKQHGRKVNKIVAHLMVAEPEKLYAMPDPTTPDSELKTLTTLCDLADRELVVIIGWAKHIPGFSNLSLSDQMSLLQSGWMEILILGLAFRSLHYDSRLVFAEDYIIDEEQSRAAGLEELSRHILRLVGRLKALGVEKEEFVVLKAMALLNSDSVYVEDHEAVQKLQDVLHDALQDHDLNAHPSDSRRIGKILMMLPLLREVATKAVQHFYTIKMEGQVPMHKLFLEMLDAKISEVVCKKMY</sequence>
<keyword evidence="9" id="KW-0446">Lipid-binding</keyword>
<dbReference type="PROSITE" id="PS00031">
    <property type="entry name" value="NUCLEAR_REC_DBD_1"/>
    <property type="match status" value="1"/>
</dbReference>
<dbReference type="GeneID" id="118426226"/>
<dbReference type="GO" id="GO:0000785">
    <property type="term" value="C:chromatin"/>
    <property type="evidence" value="ECO:0000318"/>
    <property type="project" value="GO_Central"/>
</dbReference>
<dbReference type="InterPro" id="IPR000536">
    <property type="entry name" value="Nucl_hrmn_rcpt_lig-bd"/>
</dbReference>
<evidence type="ECO:0000256" key="12">
    <source>
        <dbReference type="ARBA" id="ARBA00023170"/>
    </source>
</evidence>